<gene>
    <name evidence="4" type="ORF">C7C46_09460</name>
</gene>
<feature type="domain" description="DNA helicase DnaB-like N-terminal" evidence="3">
    <location>
        <begin position="111"/>
        <end position="195"/>
    </location>
</feature>
<dbReference type="Pfam" id="PF00772">
    <property type="entry name" value="DnaB"/>
    <property type="match status" value="1"/>
</dbReference>
<dbReference type="GO" id="GO:0003678">
    <property type="term" value="F:DNA helicase activity"/>
    <property type="evidence" value="ECO:0007669"/>
    <property type="project" value="InterPro"/>
</dbReference>
<dbReference type="InterPro" id="IPR016136">
    <property type="entry name" value="DNA_helicase_N/primase_C"/>
</dbReference>
<dbReference type="EMBL" id="PYBW01000030">
    <property type="protein sequence ID" value="PYC82581.1"/>
    <property type="molecule type" value="Genomic_DNA"/>
</dbReference>
<evidence type="ECO:0000313" key="4">
    <source>
        <dbReference type="EMBL" id="PYC82581.1"/>
    </source>
</evidence>
<dbReference type="OrthoDB" id="4350276at2"/>
<evidence type="ECO:0000259" key="3">
    <source>
        <dbReference type="Pfam" id="PF00772"/>
    </source>
</evidence>
<evidence type="ECO:0000313" key="5">
    <source>
        <dbReference type="Proteomes" id="UP000248039"/>
    </source>
</evidence>
<organism evidence="4 5">
    <name type="scientific">Streptomyces tateyamensis</name>
    <dbReference type="NCBI Taxonomy" id="565073"/>
    <lineage>
        <taxon>Bacteria</taxon>
        <taxon>Bacillati</taxon>
        <taxon>Actinomycetota</taxon>
        <taxon>Actinomycetes</taxon>
        <taxon>Kitasatosporales</taxon>
        <taxon>Streptomycetaceae</taxon>
        <taxon>Streptomyces</taxon>
    </lineage>
</organism>
<comment type="caution">
    <text evidence="4">The sequence shown here is derived from an EMBL/GenBank/DDBJ whole genome shotgun (WGS) entry which is preliminary data.</text>
</comment>
<dbReference type="InterPro" id="IPR007693">
    <property type="entry name" value="DNA_helicase_DnaB-like_N"/>
</dbReference>
<keyword evidence="1" id="KW-0235">DNA replication</keyword>
<dbReference type="GO" id="GO:0003677">
    <property type="term" value="F:DNA binding"/>
    <property type="evidence" value="ECO:0007669"/>
    <property type="project" value="UniProtKB-KW"/>
</dbReference>
<dbReference type="AlphaFoldDB" id="A0A2V4NCR2"/>
<dbReference type="InterPro" id="IPR036185">
    <property type="entry name" value="DNA_heli_DnaB-like_N_sf"/>
</dbReference>
<dbReference type="RefSeq" id="WP_110667749.1">
    <property type="nucleotide sequence ID" value="NZ_PYBW01000030.1"/>
</dbReference>
<proteinExistence type="predicted"/>
<sequence length="261" mass="29259">MTPRPAWSGRHIEPRSDADRRWESRFDRRHHQGLLRRPEPPIDCTLRWSGPVRGIDGALYHAGEDHTGAPVVVVFSPGYQETVPALWPTDDWADHRALTEGRFLPVSTWRPSRADHEDLVLAYLVQRPRELTDLGGWVPDDTFTTHARYGIYEAMLALHADAEPVTPTTIVDRVRRSTDELSPHLARLAADTMDTAAYLRRLKVTPSTSIEALDAAVHLVMADWNAASSAGHTNTAHQPARCPDTLFHAPRTLPAQLQDQT</sequence>
<keyword evidence="5" id="KW-1185">Reference proteome</keyword>
<protein>
    <recommendedName>
        <fullName evidence="3">DNA helicase DnaB-like N-terminal domain-containing protein</fullName>
    </recommendedName>
</protein>
<accession>A0A2V4NCR2</accession>
<evidence type="ECO:0000256" key="2">
    <source>
        <dbReference type="ARBA" id="ARBA00023125"/>
    </source>
</evidence>
<dbReference type="GO" id="GO:0005524">
    <property type="term" value="F:ATP binding"/>
    <property type="evidence" value="ECO:0007669"/>
    <property type="project" value="InterPro"/>
</dbReference>
<keyword evidence="2" id="KW-0238">DNA-binding</keyword>
<name>A0A2V4NCR2_9ACTN</name>
<dbReference type="GO" id="GO:0006260">
    <property type="term" value="P:DNA replication"/>
    <property type="evidence" value="ECO:0007669"/>
    <property type="project" value="UniProtKB-KW"/>
</dbReference>
<dbReference type="Proteomes" id="UP000248039">
    <property type="component" value="Unassembled WGS sequence"/>
</dbReference>
<evidence type="ECO:0000256" key="1">
    <source>
        <dbReference type="ARBA" id="ARBA00022705"/>
    </source>
</evidence>
<dbReference type="SUPFAM" id="SSF48024">
    <property type="entry name" value="N-terminal domain of DnaB helicase"/>
    <property type="match status" value="1"/>
</dbReference>
<dbReference type="Gene3D" id="1.10.860.10">
    <property type="entry name" value="DNAb Helicase, Chain A"/>
    <property type="match status" value="1"/>
</dbReference>
<reference evidence="4 5" key="1">
    <citation type="submission" date="2018-03" db="EMBL/GenBank/DDBJ databases">
        <title>Bioinformatic expansion and discovery of thiopeptide antibiotics.</title>
        <authorList>
            <person name="Schwalen C.J."/>
            <person name="Hudson G.A."/>
            <person name="Mitchell D.A."/>
        </authorList>
    </citation>
    <scope>NUCLEOTIDE SEQUENCE [LARGE SCALE GENOMIC DNA]</scope>
    <source>
        <strain evidence="4 5">ATCC 21389</strain>
    </source>
</reference>